<dbReference type="Proteomes" id="UP000712080">
    <property type="component" value="Unassembled WGS sequence"/>
</dbReference>
<comment type="caution">
    <text evidence="1">The sequence shown here is derived from an EMBL/GenBank/DDBJ whole genome shotgun (WGS) entry which is preliminary data.</text>
</comment>
<name>A0A972JI00_9FLAO</name>
<evidence type="ECO:0000313" key="2">
    <source>
        <dbReference type="Proteomes" id="UP000712080"/>
    </source>
</evidence>
<reference evidence="1" key="1">
    <citation type="submission" date="2020-02" db="EMBL/GenBank/DDBJ databases">
        <title>Flavobacterium sp. genome.</title>
        <authorList>
            <person name="Jung H.S."/>
            <person name="Baek J.H."/>
            <person name="Jeon C.O."/>
        </authorList>
    </citation>
    <scope>NUCLEOTIDE SEQUENCE</scope>
    <source>
        <strain evidence="1">SE-s28</strain>
    </source>
</reference>
<dbReference type="EMBL" id="JAAMPU010000102">
    <property type="protein sequence ID" value="NMH27673.1"/>
    <property type="molecule type" value="Genomic_DNA"/>
</dbReference>
<protein>
    <submittedName>
        <fullName evidence="1">Uncharacterized protein</fullName>
    </submittedName>
</protein>
<evidence type="ECO:0000313" key="1">
    <source>
        <dbReference type="EMBL" id="NMH27673.1"/>
    </source>
</evidence>
<proteinExistence type="predicted"/>
<keyword evidence="2" id="KW-1185">Reference proteome</keyword>
<gene>
    <name evidence="1" type="ORF">G6047_06490</name>
</gene>
<dbReference type="RefSeq" id="WP_169526676.1">
    <property type="nucleotide sequence ID" value="NZ_JAAMPU010000102.1"/>
</dbReference>
<accession>A0A972JI00</accession>
<organism evidence="1 2">
    <name type="scientific">Flavobacterium silvaticum</name>
    <dbReference type="NCBI Taxonomy" id="1852020"/>
    <lineage>
        <taxon>Bacteria</taxon>
        <taxon>Pseudomonadati</taxon>
        <taxon>Bacteroidota</taxon>
        <taxon>Flavobacteriia</taxon>
        <taxon>Flavobacteriales</taxon>
        <taxon>Flavobacteriaceae</taxon>
        <taxon>Flavobacterium</taxon>
    </lineage>
</organism>
<sequence>MTLYTAEWQDKETINIFSNGRSVGRIVFDTPGIVAFGDADVYADGQQFRVERNGSFYPLTQNGTEVFTAVFEPLWGNLQLRLDNSDTGYDIKGKWFKAGTRLTDSEDNDLVVVKSEPWLVQTMEIQIVDIDISDLMIVATLYHHVRASAAKVMHVVLG</sequence>
<dbReference type="AlphaFoldDB" id="A0A972JI00"/>